<reference evidence="2 3" key="2">
    <citation type="submission" date="2012-06" db="EMBL/GenBank/DDBJ databases">
        <authorList>
            <person name="Fiebig A."/>
        </authorList>
    </citation>
    <scope>NUCLEOTIDE SEQUENCE [LARGE SCALE GENOMIC DNA]</scope>
    <source>
        <strain evidence="2 3">DFL-43</strain>
    </source>
</reference>
<dbReference type="STRING" id="411684.HPDFL43_12393"/>
<dbReference type="SUPFAM" id="SSF54909">
    <property type="entry name" value="Dimeric alpha+beta barrel"/>
    <property type="match status" value="1"/>
</dbReference>
<evidence type="ECO:0000313" key="3">
    <source>
        <dbReference type="Proteomes" id="UP000004291"/>
    </source>
</evidence>
<organism evidence="2 3">
    <name type="scientific">Hoeflea phototrophica (strain DSM 17068 / NCIMB 14078 / DFL-43)</name>
    <dbReference type="NCBI Taxonomy" id="411684"/>
    <lineage>
        <taxon>Bacteria</taxon>
        <taxon>Pseudomonadati</taxon>
        <taxon>Pseudomonadota</taxon>
        <taxon>Alphaproteobacteria</taxon>
        <taxon>Hyphomicrobiales</taxon>
        <taxon>Rhizobiaceae</taxon>
        <taxon>Hoeflea</taxon>
    </lineage>
</organism>
<dbReference type="AlphaFoldDB" id="A9DHK6"/>
<protein>
    <recommendedName>
        <fullName evidence="1">DUF1330 domain-containing protein</fullName>
    </recommendedName>
</protein>
<comment type="caution">
    <text evidence="2">The sequence shown here is derived from an EMBL/GenBank/DDBJ whole genome shotgun (WGS) entry which is preliminary data.</text>
</comment>
<gene>
    <name evidence="2" type="ORF">HPDFL43_12393</name>
</gene>
<dbReference type="Proteomes" id="UP000004291">
    <property type="component" value="Chromosome"/>
</dbReference>
<dbReference type="Gene3D" id="3.30.70.100">
    <property type="match status" value="1"/>
</dbReference>
<reference evidence="2 3" key="1">
    <citation type="submission" date="2007-10" db="EMBL/GenBank/DDBJ databases">
        <authorList>
            <person name="Wagner-Dobler I."/>
            <person name="Ferriera S."/>
            <person name="Johnson J."/>
            <person name="Kravitz S."/>
            <person name="Beeson K."/>
            <person name="Sutton G."/>
            <person name="Rogers Y.-H."/>
            <person name="Friedman R."/>
            <person name="Frazier M."/>
            <person name="Venter J.C."/>
        </authorList>
    </citation>
    <scope>NUCLEOTIDE SEQUENCE [LARGE SCALE GENOMIC DNA]</scope>
    <source>
        <strain evidence="2 3">DFL-43</strain>
    </source>
</reference>
<evidence type="ECO:0000313" key="2">
    <source>
        <dbReference type="EMBL" id="EDQ31450.2"/>
    </source>
</evidence>
<dbReference type="RefSeq" id="WP_169743255.1">
    <property type="nucleotide sequence ID" value="NZ_CM002917.1"/>
</dbReference>
<accession>A9DHK6</accession>
<dbReference type="InterPro" id="IPR011008">
    <property type="entry name" value="Dimeric_a/b-barrel"/>
</dbReference>
<proteinExistence type="predicted"/>
<keyword evidence="3" id="KW-1185">Reference proteome</keyword>
<dbReference type="EMBL" id="ABIA03000004">
    <property type="protein sequence ID" value="EDQ31450.2"/>
    <property type="molecule type" value="Genomic_DNA"/>
</dbReference>
<dbReference type="InterPro" id="IPR010753">
    <property type="entry name" value="DUF1330"/>
</dbReference>
<sequence length="98" mass="10653">MTAFFVSRIKVKDPAKMQDYAAATGPTIAGHKGALVLRGRAVQTLIGEDAGLHMTSVVQFPDIEALTAWFNSPEYQQHAGLRDEAGDMQFVVYQDPSA</sequence>
<dbReference type="Pfam" id="PF07045">
    <property type="entry name" value="DUF1330"/>
    <property type="match status" value="1"/>
</dbReference>
<evidence type="ECO:0000259" key="1">
    <source>
        <dbReference type="Pfam" id="PF07045"/>
    </source>
</evidence>
<dbReference type="HOGENOM" id="CLU_145407_4_1_5"/>
<dbReference type="eggNOG" id="COG5470">
    <property type="taxonomic scope" value="Bacteria"/>
</dbReference>
<dbReference type="PANTHER" id="PTHR41521:SF4">
    <property type="entry name" value="BLR0684 PROTEIN"/>
    <property type="match status" value="1"/>
</dbReference>
<name>A9DHK6_HOEPD</name>
<dbReference type="PANTHER" id="PTHR41521">
    <property type="match status" value="1"/>
</dbReference>
<feature type="domain" description="DUF1330" evidence="1">
    <location>
        <begin position="2"/>
        <end position="92"/>
    </location>
</feature>